<evidence type="ECO:0000256" key="1">
    <source>
        <dbReference type="ARBA" id="ARBA00004568"/>
    </source>
</evidence>
<dbReference type="GO" id="GO:0030057">
    <property type="term" value="C:desmosome"/>
    <property type="evidence" value="ECO:0007669"/>
    <property type="project" value="UniProtKB-SubCell"/>
</dbReference>
<dbReference type="PANTHER" id="PTHR24025:SF1">
    <property type="entry name" value="DESMOGLEIN-2"/>
    <property type="match status" value="1"/>
</dbReference>
<dbReference type="STRING" id="623744.A0A553MM18"/>
<feature type="domain" description="Cadherin" evidence="17">
    <location>
        <begin position="350"/>
        <end position="461"/>
    </location>
</feature>
<evidence type="ECO:0000256" key="11">
    <source>
        <dbReference type="ARBA" id="ARBA00023180"/>
    </source>
</evidence>
<dbReference type="PROSITE" id="PS50268">
    <property type="entry name" value="CADHERIN_2"/>
    <property type="match status" value="4"/>
</dbReference>
<evidence type="ECO:0000256" key="16">
    <source>
        <dbReference type="SAM" id="Phobius"/>
    </source>
</evidence>
<dbReference type="OrthoDB" id="8961010at2759"/>
<dbReference type="InterPro" id="IPR002126">
    <property type="entry name" value="Cadherin-like_dom"/>
</dbReference>
<accession>A0A553MM18</accession>
<dbReference type="Pfam" id="PF00028">
    <property type="entry name" value="Cadherin"/>
    <property type="match status" value="3"/>
</dbReference>
<dbReference type="FunFam" id="2.60.40.60:FF:000011">
    <property type="entry name" value="Cadherin 1"/>
    <property type="match status" value="1"/>
</dbReference>
<dbReference type="InterPro" id="IPR027397">
    <property type="entry name" value="Catenin-bd_sf"/>
</dbReference>
<comment type="caution">
    <text evidence="18">The sequence shown here is derived from an EMBL/GenBank/DDBJ whole genome shotgun (WGS) entry which is preliminary data.</text>
</comment>
<dbReference type="InterPro" id="IPR000233">
    <property type="entry name" value="Cadherin_Y-type_LIR"/>
</dbReference>
<name>A0A553MM18_9TELE</name>
<gene>
    <name evidence="18" type="ORF">DNTS_030475</name>
</gene>
<evidence type="ECO:0000256" key="2">
    <source>
        <dbReference type="ARBA" id="ARBA00022475"/>
    </source>
</evidence>
<dbReference type="EMBL" id="SRMA01027358">
    <property type="protein sequence ID" value="TRY54212.1"/>
    <property type="molecule type" value="Genomic_DNA"/>
</dbReference>
<dbReference type="SMART" id="SM00112">
    <property type="entry name" value="CA"/>
    <property type="match status" value="4"/>
</dbReference>
<dbReference type="PANTHER" id="PTHR24025">
    <property type="entry name" value="DESMOGLEIN FAMILY MEMBER"/>
    <property type="match status" value="1"/>
</dbReference>
<feature type="domain" description="Cadherin" evidence="17">
    <location>
        <begin position="233"/>
        <end position="349"/>
    </location>
</feature>
<evidence type="ECO:0000256" key="12">
    <source>
        <dbReference type="PROSITE-ProRule" id="PRU00043"/>
    </source>
</evidence>
<dbReference type="Proteomes" id="UP000316079">
    <property type="component" value="Unassembled WGS sequence"/>
</dbReference>
<evidence type="ECO:0000256" key="7">
    <source>
        <dbReference type="ARBA" id="ARBA00022889"/>
    </source>
</evidence>
<dbReference type="GO" id="GO:0045216">
    <property type="term" value="P:cell-cell junction organization"/>
    <property type="evidence" value="ECO:0007669"/>
    <property type="project" value="UniProtKB-ARBA"/>
</dbReference>
<evidence type="ECO:0000256" key="6">
    <source>
        <dbReference type="ARBA" id="ARBA00022837"/>
    </source>
</evidence>
<evidence type="ECO:0000256" key="3">
    <source>
        <dbReference type="ARBA" id="ARBA00022692"/>
    </source>
</evidence>
<evidence type="ECO:0000256" key="8">
    <source>
        <dbReference type="ARBA" id="ARBA00022949"/>
    </source>
</evidence>
<feature type="domain" description="Cadherin" evidence="17">
    <location>
        <begin position="125"/>
        <end position="232"/>
    </location>
</feature>
<evidence type="ECO:0000259" key="17">
    <source>
        <dbReference type="PROSITE" id="PS50268"/>
    </source>
</evidence>
<evidence type="ECO:0000313" key="18">
    <source>
        <dbReference type="EMBL" id="TRY54212.1"/>
    </source>
</evidence>
<dbReference type="InterPro" id="IPR020894">
    <property type="entry name" value="Cadherin_CS"/>
</dbReference>
<dbReference type="PRINTS" id="PR00205">
    <property type="entry name" value="CADHERIN"/>
</dbReference>
<keyword evidence="4" id="KW-0479">Metal-binding</keyword>
<comment type="subcellular location">
    <subcellularLocation>
        <location evidence="1">Cell junction</location>
        <location evidence="1">Desmosome</location>
    </subcellularLocation>
    <subcellularLocation>
        <location evidence="13">Cell membrane</location>
        <topology evidence="13">Single-pass type I membrane protein</topology>
    </subcellularLocation>
</comment>
<dbReference type="GO" id="GO:0005509">
    <property type="term" value="F:calcium ion binding"/>
    <property type="evidence" value="ECO:0007669"/>
    <property type="project" value="UniProtKB-UniRule"/>
</dbReference>
<protein>
    <recommendedName>
        <fullName evidence="17">Cadherin domain-containing protein</fullName>
    </recommendedName>
</protein>
<evidence type="ECO:0000256" key="15">
    <source>
        <dbReference type="SAM" id="MobiDB-lite"/>
    </source>
</evidence>
<dbReference type="Pfam" id="PF01049">
    <property type="entry name" value="CADH_Y-type_LIR"/>
    <property type="match status" value="1"/>
</dbReference>
<dbReference type="InterPro" id="IPR050971">
    <property type="entry name" value="Cadherin-domain_protein"/>
</dbReference>
<keyword evidence="8" id="KW-0965">Cell junction</keyword>
<evidence type="ECO:0000256" key="10">
    <source>
        <dbReference type="ARBA" id="ARBA00023136"/>
    </source>
</evidence>
<sequence>MLIASVYTREEKKLRQKREWIIPAQKLKENHDYTHYDYIAKIHSDEEMRTSIRYSLKGKGADEPPRGLFTVGVEDGKVRVHAILDREETDSYSLLGFAKLDDGTDAEKPIILRIQVLDQNDCAPQFSPATGEIKELSQKDTFVMMFTARDADLETTNIRIAYRIVQQSKPEMFRIDRNSGAIYVKSIIDREVIETATLIVQGTDLDGSPKGLSGTGNVTINIKDVNDNIPTLEKNSFECSVEENTKNIEVLRIQAIDADLIYSENWLAVFTIISGNEGGYFSITTDHKTNQGILMLNKELDYEQLKELNLQLSISNVAAYHSSVLITESSKKLYRVKVSVINQPEGPRFQPAVKVITVSEESTNIILNKVITNYAAIDSDTLTIATNVRYAKEYDIDNWLIIDEKTADIRLNKVPDFESKFLINNTYYARIICITNEAIVKTATGTIAIQVNDTNDHCPVLVQQTQTLCYQEQALYLTALDKDQFPNGVPFGFEVDAKNTKESWRVEILNDTTAIFRSKHTLWPGMYQLYVNVWDQQGKICASQELRVQVCSCDTTRVCRRERVVIRFGVSGVLLMLLALLILLLAPLLLLFCLCGASGAAADFKTIPFDVKEHLIQYNIESQGEDQAVALVKMKEELDKNQKEHVDAVGGGKEPKEKVNPYETHHWYHFNNYEGVDHSHKYRWSQLDLDHQYAWRKQHWSSAFDGLALPDAFLRSYYYQKSDHVATKQETVDHLKTFDYEGHDSHAESFEDICNLFHEEDEDLSFLNDLGLQFKTLAEICSGSSIKTETSTQITVTTKPNQSGSQKETNIHEMVGVKELLKKEHSSTSIQTHQTSSVTSGGCVHDTIMVQPSTTVFVQQPSLYYTSATPLYVLDSHPAVLVTPAPILGFQEKVMVEEKKKKISGGAKGGSQHLKSLMLQEKQPVKTTAGVSGTVRITEITERSETRGSQRESRGVQELLLQQ</sequence>
<feature type="region of interest" description="Disordered" evidence="15">
    <location>
        <begin position="941"/>
        <end position="963"/>
    </location>
</feature>
<keyword evidence="10 16" id="KW-0472">Membrane</keyword>
<evidence type="ECO:0000313" key="19">
    <source>
        <dbReference type="Proteomes" id="UP000316079"/>
    </source>
</evidence>
<dbReference type="FunFam" id="2.60.40.60:FF:000083">
    <property type="entry name" value="Desmoglein 1"/>
    <property type="match status" value="1"/>
</dbReference>
<keyword evidence="19" id="KW-1185">Reference proteome</keyword>
<feature type="domain" description="Cadherin" evidence="17">
    <location>
        <begin position="39"/>
        <end position="126"/>
    </location>
</feature>
<evidence type="ECO:0000256" key="13">
    <source>
        <dbReference type="RuleBase" id="RU003318"/>
    </source>
</evidence>
<keyword evidence="7 13" id="KW-0130">Cell adhesion</keyword>
<dbReference type="AlphaFoldDB" id="A0A553MM18"/>
<keyword evidence="6 12" id="KW-0106">Calcium</keyword>
<keyword evidence="9 16" id="KW-1133">Transmembrane helix</keyword>
<evidence type="ECO:0000256" key="14">
    <source>
        <dbReference type="RuleBase" id="RU004358"/>
    </source>
</evidence>
<dbReference type="Gene3D" id="4.10.900.10">
    <property type="entry name" value="TCF3-CBD (Catenin binding domain)"/>
    <property type="match status" value="1"/>
</dbReference>
<keyword evidence="2" id="KW-1003">Cell membrane</keyword>
<organism evidence="18 19">
    <name type="scientific">Danionella cerebrum</name>
    <dbReference type="NCBI Taxonomy" id="2873325"/>
    <lineage>
        <taxon>Eukaryota</taxon>
        <taxon>Metazoa</taxon>
        <taxon>Chordata</taxon>
        <taxon>Craniata</taxon>
        <taxon>Vertebrata</taxon>
        <taxon>Euteleostomi</taxon>
        <taxon>Actinopterygii</taxon>
        <taxon>Neopterygii</taxon>
        <taxon>Teleostei</taxon>
        <taxon>Ostariophysi</taxon>
        <taxon>Cypriniformes</taxon>
        <taxon>Danionidae</taxon>
        <taxon>Danioninae</taxon>
        <taxon>Danionella</taxon>
    </lineage>
</organism>
<dbReference type="PROSITE" id="PS00232">
    <property type="entry name" value="CADHERIN_1"/>
    <property type="match status" value="2"/>
</dbReference>
<dbReference type="PRINTS" id="PR01818">
    <property type="entry name" value="DESMOCADHERN"/>
</dbReference>
<comment type="function">
    <text evidence="14">A component of desmosome cell-cell junctions which are required for positive regulation of cellular adhesion. Involved in the interaction of plaque proteins and intermediate filaments mediating cell-cell adhesion.</text>
</comment>
<dbReference type="SUPFAM" id="SSF49313">
    <property type="entry name" value="Cadherin-like"/>
    <property type="match status" value="5"/>
</dbReference>
<reference evidence="18 19" key="1">
    <citation type="journal article" date="2019" name="Sci. Data">
        <title>Hybrid genome assembly and annotation of Danionella translucida.</title>
        <authorList>
            <person name="Kadobianskyi M."/>
            <person name="Schulze L."/>
            <person name="Schuelke M."/>
            <person name="Judkewitz B."/>
        </authorList>
    </citation>
    <scope>NUCLEOTIDE SEQUENCE [LARGE SCALE GENOMIC DNA]</scope>
    <source>
        <strain evidence="18 19">Bolton</strain>
    </source>
</reference>
<dbReference type="GO" id="GO:0055113">
    <property type="term" value="P:epiboly involved in gastrulation with mouth forming second"/>
    <property type="evidence" value="ECO:0007669"/>
    <property type="project" value="UniProtKB-ARBA"/>
</dbReference>
<keyword evidence="11" id="KW-0325">Glycoprotein</keyword>
<evidence type="ECO:0000256" key="9">
    <source>
        <dbReference type="ARBA" id="ARBA00022989"/>
    </source>
</evidence>
<dbReference type="GO" id="GO:0005886">
    <property type="term" value="C:plasma membrane"/>
    <property type="evidence" value="ECO:0007669"/>
    <property type="project" value="UniProtKB-SubCell"/>
</dbReference>
<keyword evidence="5" id="KW-0677">Repeat</keyword>
<proteinExistence type="predicted"/>
<dbReference type="GO" id="GO:0007156">
    <property type="term" value="P:homophilic cell adhesion via plasma membrane adhesion molecules"/>
    <property type="evidence" value="ECO:0007669"/>
    <property type="project" value="InterPro"/>
</dbReference>
<dbReference type="Gene3D" id="2.60.40.60">
    <property type="entry name" value="Cadherins"/>
    <property type="match status" value="5"/>
</dbReference>
<feature type="compositionally biased region" description="Basic and acidic residues" evidence="15">
    <location>
        <begin position="941"/>
        <end position="955"/>
    </location>
</feature>
<dbReference type="InterPro" id="IPR015919">
    <property type="entry name" value="Cadherin-like_sf"/>
</dbReference>
<dbReference type="InterPro" id="IPR009122">
    <property type="entry name" value="Desmosomal_cadherin"/>
</dbReference>
<dbReference type="FunFam" id="2.60.40.60:FF:000068">
    <property type="entry name" value="Desmoglein 1"/>
    <property type="match status" value="1"/>
</dbReference>
<dbReference type="FunFam" id="2.60.40.60:FF:000031">
    <property type="entry name" value="Cadherin 3"/>
    <property type="match status" value="1"/>
</dbReference>
<dbReference type="CDD" id="cd11304">
    <property type="entry name" value="Cadherin_repeat"/>
    <property type="match status" value="4"/>
</dbReference>
<keyword evidence="3 13" id="KW-0812">Transmembrane</keyword>
<dbReference type="FunFam" id="2.60.40.60:FF:000074">
    <property type="entry name" value="Desmoglein 4"/>
    <property type="match status" value="1"/>
</dbReference>
<feature type="transmembrane region" description="Helical" evidence="16">
    <location>
        <begin position="564"/>
        <end position="592"/>
    </location>
</feature>
<evidence type="ECO:0000256" key="5">
    <source>
        <dbReference type="ARBA" id="ARBA00022737"/>
    </source>
</evidence>
<evidence type="ECO:0000256" key="4">
    <source>
        <dbReference type="ARBA" id="ARBA00022723"/>
    </source>
</evidence>